<organism evidence="3 4">
    <name type="scientific">Exophiala sideris</name>
    <dbReference type="NCBI Taxonomy" id="1016849"/>
    <lineage>
        <taxon>Eukaryota</taxon>
        <taxon>Fungi</taxon>
        <taxon>Dikarya</taxon>
        <taxon>Ascomycota</taxon>
        <taxon>Pezizomycotina</taxon>
        <taxon>Eurotiomycetes</taxon>
        <taxon>Chaetothyriomycetidae</taxon>
        <taxon>Chaetothyriales</taxon>
        <taxon>Herpotrichiellaceae</taxon>
        <taxon>Exophiala</taxon>
    </lineage>
</organism>
<dbReference type="PANTHER" id="PTHR24096:SF149">
    <property type="entry name" value="AMP-BINDING DOMAIN-CONTAINING PROTEIN-RELATED"/>
    <property type="match status" value="1"/>
</dbReference>
<evidence type="ECO:0000256" key="1">
    <source>
        <dbReference type="ARBA" id="ARBA00006432"/>
    </source>
</evidence>
<accession>A0ABR0J029</accession>
<reference evidence="3 4" key="1">
    <citation type="submission" date="2023-08" db="EMBL/GenBank/DDBJ databases">
        <title>Black Yeasts Isolated from many extreme environments.</title>
        <authorList>
            <person name="Coleine C."/>
            <person name="Stajich J.E."/>
            <person name="Selbmann L."/>
        </authorList>
    </citation>
    <scope>NUCLEOTIDE SEQUENCE [LARGE SCALE GENOMIC DNA]</scope>
    <source>
        <strain evidence="3 4">CCFEE 6328</strain>
    </source>
</reference>
<comment type="caution">
    <text evidence="3">The sequence shown here is derived from an EMBL/GenBank/DDBJ whole genome shotgun (WGS) entry which is preliminary data.</text>
</comment>
<name>A0ABR0J029_9EURO</name>
<dbReference type="Gene3D" id="2.30.38.10">
    <property type="entry name" value="Luciferase, Domain 3"/>
    <property type="match status" value="1"/>
</dbReference>
<sequence>MTHTQLWGEWYSSFGSVRKVFPHMSAKFVDLGGKEAEAGKTGELWLKGPNVFQGCRNRTRETQMPMTSDGYFMTRDIGHSDKHGNCYTGYKSSLSMAASK</sequence>
<keyword evidence="2" id="KW-0436">Ligase</keyword>
<keyword evidence="4" id="KW-1185">Reference proteome</keyword>
<proteinExistence type="inferred from homology"/>
<dbReference type="Proteomes" id="UP001345691">
    <property type="component" value="Unassembled WGS sequence"/>
</dbReference>
<evidence type="ECO:0000313" key="4">
    <source>
        <dbReference type="Proteomes" id="UP001345691"/>
    </source>
</evidence>
<dbReference type="PANTHER" id="PTHR24096">
    <property type="entry name" value="LONG-CHAIN-FATTY-ACID--COA LIGASE"/>
    <property type="match status" value="1"/>
</dbReference>
<gene>
    <name evidence="3" type="ORF">LTR69_009702</name>
</gene>
<protein>
    <recommendedName>
        <fullName evidence="5">AMP-dependent synthetase/ligase domain-containing protein</fullName>
    </recommendedName>
</protein>
<evidence type="ECO:0000313" key="3">
    <source>
        <dbReference type="EMBL" id="KAK5052876.1"/>
    </source>
</evidence>
<dbReference type="SUPFAM" id="SSF56801">
    <property type="entry name" value="Acetyl-CoA synthetase-like"/>
    <property type="match status" value="1"/>
</dbReference>
<evidence type="ECO:0000256" key="2">
    <source>
        <dbReference type="ARBA" id="ARBA00022598"/>
    </source>
</evidence>
<comment type="similarity">
    <text evidence="1">Belongs to the ATP-dependent AMP-binding enzyme family.</text>
</comment>
<evidence type="ECO:0008006" key="5">
    <source>
        <dbReference type="Google" id="ProtNLM"/>
    </source>
</evidence>
<dbReference type="EMBL" id="JAVRRF010000028">
    <property type="protein sequence ID" value="KAK5052876.1"/>
    <property type="molecule type" value="Genomic_DNA"/>
</dbReference>